<dbReference type="RefSeq" id="WP_224478918.1">
    <property type="nucleotide sequence ID" value="NZ_JAIUJS010000006.1"/>
</dbReference>
<evidence type="ECO:0000313" key="7">
    <source>
        <dbReference type="Proteomes" id="UP001198402"/>
    </source>
</evidence>
<dbReference type="SUPFAM" id="SSF56349">
    <property type="entry name" value="DNA breaking-rejoining enzymes"/>
    <property type="match status" value="1"/>
</dbReference>
<dbReference type="InterPro" id="IPR013762">
    <property type="entry name" value="Integrase-like_cat_sf"/>
</dbReference>
<comment type="similarity">
    <text evidence="1">Belongs to the 'phage' integrase family.</text>
</comment>
<dbReference type="PANTHER" id="PTHR30349:SF64">
    <property type="entry name" value="PROPHAGE INTEGRASE INTD-RELATED"/>
    <property type="match status" value="1"/>
</dbReference>
<dbReference type="InterPro" id="IPR011010">
    <property type="entry name" value="DNA_brk_join_enz"/>
</dbReference>
<evidence type="ECO:0000256" key="1">
    <source>
        <dbReference type="ARBA" id="ARBA00008857"/>
    </source>
</evidence>
<evidence type="ECO:0000256" key="3">
    <source>
        <dbReference type="ARBA" id="ARBA00023125"/>
    </source>
</evidence>
<feature type="domain" description="Tyr recombinase" evidence="5">
    <location>
        <begin position="178"/>
        <end position="350"/>
    </location>
</feature>
<dbReference type="InterPro" id="IPR010998">
    <property type="entry name" value="Integrase_recombinase_N"/>
</dbReference>
<proteinExistence type="inferred from homology"/>
<name>A0ABS7Y5N1_9FLAO</name>
<evidence type="ECO:0000259" key="5">
    <source>
        <dbReference type="PROSITE" id="PS51898"/>
    </source>
</evidence>
<dbReference type="Gene3D" id="1.10.443.10">
    <property type="entry name" value="Intergrase catalytic core"/>
    <property type="match status" value="1"/>
</dbReference>
<dbReference type="Pfam" id="PF13495">
    <property type="entry name" value="Phage_int_SAM_4"/>
    <property type="match status" value="1"/>
</dbReference>
<reference evidence="7" key="1">
    <citation type="submission" date="2023-07" db="EMBL/GenBank/DDBJ databases">
        <authorList>
            <person name="Yue Y."/>
        </authorList>
    </citation>
    <scope>NUCLEOTIDE SEQUENCE [LARGE SCALE GENOMIC DNA]</scope>
    <source>
        <strain evidence="7">2Y89</strain>
    </source>
</reference>
<comment type="caution">
    <text evidence="6">The sequence shown here is derived from an EMBL/GenBank/DDBJ whole genome shotgun (WGS) entry which is preliminary data.</text>
</comment>
<protein>
    <submittedName>
        <fullName evidence="6">Site-specific integrase</fullName>
    </submittedName>
</protein>
<evidence type="ECO:0000256" key="4">
    <source>
        <dbReference type="ARBA" id="ARBA00023172"/>
    </source>
</evidence>
<dbReference type="PROSITE" id="PS51898">
    <property type="entry name" value="TYR_RECOMBINASE"/>
    <property type="match status" value="1"/>
</dbReference>
<keyword evidence="2" id="KW-0229">DNA integration</keyword>
<evidence type="ECO:0000313" key="6">
    <source>
        <dbReference type="EMBL" id="MCA0153947.1"/>
    </source>
</evidence>
<keyword evidence="7" id="KW-1185">Reference proteome</keyword>
<accession>A0ABS7Y5N1</accession>
<keyword evidence="4" id="KW-0233">DNA recombination</keyword>
<dbReference type="InterPro" id="IPR002104">
    <property type="entry name" value="Integrase_catalytic"/>
</dbReference>
<dbReference type="PANTHER" id="PTHR30349">
    <property type="entry name" value="PHAGE INTEGRASE-RELATED"/>
    <property type="match status" value="1"/>
</dbReference>
<dbReference type="InterPro" id="IPR050090">
    <property type="entry name" value="Tyrosine_recombinase_XerCD"/>
</dbReference>
<keyword evidence="3" id="KW-0238">DNA-binding</keyword>
<dbReference type="Gene3D" id="1.10.150.130">
    <property type="match status" value="1"/>
</dbReference>
<organism evidence="6 7">
    <name type="scientific">Winogradskyella vincentii</name>
    <dbReference type="NCBI Taxonomy" id="2877122"/>
    <lineage>
        <taxon>Bacteria</taxon>
        <taxon>Pseudomonadati</taxon>
        <taxon>Bacteroidota</taxon>
        <taxon>Flavobacteriia</taxon>
        <taxon>Flavobacteriales</taxon>
        <taxon>Flavobacteriaceae</taxon>
        <taxon>Winogradskyella</taxon>
    </lineage>
</organism>
<evidence type="ECO:0000256" key="2">
    <source>
        <dbReference type="ARBA" id="ARBA00022908"/>
    </source>
</evidence>
<gene>
    <name evidence="6" type="ORF">LBV24_12010</name>
</gene>
<dbReference type="Proteomes" id="UP001198402">
    <property type="component" value="Unassembled WGS sequence"/>
</dbReference>
<dbReference type="Pfam" id="PF00589">
    <property type="entry name" value="Phage_integrase"/>
    <property type="match status" value="1"/>
</dbReference>
<dbReference type="EMBL" id="JAIUJS010000006">
    <property type="protein sequence ID" value="MCA0153947.1"/>
    <property type="molecule type" value="Genomic_DNA"/>
</dbReference>
<sequence length="355" mass="41639">MDLTKYIFKPAKHRGKAIILIQFPFDQNLIDDLRKRFPSAKWSASKKSWYLPDLPVVREAIQMSKKNSVLTKIKSIHPANQQAYLDLNEQLTLKKYSQSTKRIYLAEFQHLLTLLDDYYVGDLNPKRLKDYFLYCLKVEKMSERKMNGKINAIKFFFEQVLHRPKMFFDIPRPKKPQTLPKMLSKTEVKKLFRVTTNLKHKMALQLCYGMGLRVSEVVNLKIIDIDSKRMVVHVRGAKGKKDRYVPLPKTILPELRQYYLEYRPKEFLFEGQYGNAYAKSSLQQVFRYAMQKANIKKEIGIHGLRHSYATHLLESGADMRFIQELLGHNSIKTTQVYTKVTPRSKSKITSPLDQL</sequence>
<dbReference type="InterPro" id="IPR004107">
    <property type="entry name" value="Integrase_SAM-like_N"/>
</dbReference>